<gene>
    <name evidence="2" type="ORF">SAMN05443377_1317</name>
</gene>
<name>A0A1H9TXN4_9ACTN</name>
<dbReference type="InterPro" id="IPR023485">
    <property type="entry name" value="Ptyr_pPase"/>
</dbReference>
<keyword evidence="3" id="KW-1185">Reference proteome</keyword>
<dbReference type="PANTHER" id="PTHR11717:SF31">
    <property type="entry name" value="LOW MOLECULAR WEIGHT PROTEIN-TYROSINE-PHOSPHATASE ETP-RELATED"/>
    <property type="match status" value="1"/>
</dbReference>
<dbReference type="STRING" id="64702.SAMN05443377_1317"/>
<feature type="domain" description="Phosphotyrosine protein phosphatase I" evidence="1">
    <location>
        <begin position="29"/>
        <end position="212"/>
    </location>
</feature>
<dbReference type="OrthoDB" id="9784339at2"/>
<proteinExistence type="predicted"/>
<dbReference type="GO" id="GO:0004725">
    <property type="term" value="F:protein tyrosine phosphatase activity"/>
    <property type="evidence" value="ECO:0007669"/>
    <property type="project" value="TreeGrafter"/>
</dbReference>
<dbReference type="Gene3D" id="3.40.50.2300">
    <property type="match status" value="1"/>
</dbReference>
<dbReference type="SUPFAM" id="SSF52788">
    <property type="entry name" value="Phosphotyrosine protein phosphatases I"/>
    <property type="match status" value="1"/>
</dbReference>
<dbReference type="Pfam" id="PF01451">
    <property type="entry name" value="LMWPc"/>
    <property type="match status" value="1"/>
</dbReference>
<dbReference type="PANTHER" id="PTHR11717">
    <property type="entry name" value="LOW MOLECULAR WEIGHT PROTEIN TYROSINE PHOSPHATASE"/>
    <property type="match status" value="1"/>
</dbReference>
<reference evidence="2 3" key="1">
    <citation type="submission" date="2016-10" db="EMBL/GenBank/DDBJ databases">
        <authorList>
            <person name="de Groot N.N."/>
        </authorList>
    </citation>
    <scope>NUCLEOTIDE SEQUENCE [LARGE SCALE GENOMIC DNA]</scope>
    <source>
        <strain evidence="2 3">DSM 16859</strain>
    </source>
</reference>
<dbReference type="EMBL" id="FOGZ01000031">
    <property type="protein sequence ID" value="SES01886.1"/>
    <property type="molecule type" value="Genomic_DNA"/>
</dbReference>
<evidence type="ECO:0000259" key="1">
    <source>
        <dbReference type="SMART" id="SM00226"/>
    </source>
</evidence>
<evidence type="ECO:0000313" key="2">
    <source>
        <dbReference type="EMBL" id="SES01886.1"/>
    </source>
</evidence>
<sequence>MSRFAGQADRLLGSFAPEHATPPAHSASFRIAFICTGNICRSAYAQQTFSALISSSRFSGQIEAFSAGTHALAGQPIDPHPGAIFTREFGQLPTHRAQQLTTELVAQAELLLVMEAQQRQIVLRRYPQALPRTFLLTEYVGICRELAGAISAPGPAGAALPARLGELTARAARHRSLGAEAPDIADPYRHDTAFHEKVAGQIRSQLDLLMSILDSIAQDPS</sequence>
<dbReference type="SMART" id="SM00226">
    <property type="entry name" value="LMWPc"/>
    <property type="match status" value="1"/>
</dbReference>
<organism evidence="2 3">
    <name type="scientific">Propionibacterium cyclohexanicum</name>
    <dbReference type="NCBI Taxonomy" id="64702"/>
    <lineage>
        <taxon>Bacteria</taxon>
        <taxon>Bacillati</taxon>
        <taxon>Actinomycetota</taxon>
        <taxon>Actinomycetes</taxon>
        <taxon>Propionibacteriales</taxon>
        <taxon>Propionibacteriaceae</taxon>
        <taxon>Propionibacterium</taxon>
    </lineage>
</organism>
<protein>
    <submittedName>
        <fullName evidence="2">Protein-tyrosine phosphatase</fullName>
    </submittedName>
</protein>
<dbReference type="RefSeq" id="WP_091971202.1">
    <property type="nucleotide sequence ID" value="NZ_FOGZ01000031.1"/>
</dbReference>
<accession>A0A1H9TXN4</accession>
<dbReference type="InterPro" id="IPR036196">
    <property type="entry name" value="Ptyr_pPase_sf"/>
</dbReference>
<dbReference type="InterPro" id="IPR050438">
    <property type="entry name" value="LMW_PTPase"/>
</dbReference>
<dbReference type="AlphaFoldDB" id="A0A1H9TXN4"/>
<dbReference type="Proteomes" id="UP000198815">
    <property type="component" value="Unassembled WGS sequence"/>
</dbReference>
<evidence type="ECO:0000313" key="3">
    <source>
        <dbReference type="Proteomes" id="UP000198815"/>
    </source>
</evidence>